<name>A0ABV0V2D0_9TELE</name>
<sequence length="166" mass="18325">MLPRLDRRTTSLSSPCLGLLKNLSFSGASLLLIYWANPAGCRQVILATYRSHRTCPPSTALKQADSGSVLPGVVVHYMFLVLSNLPHGALILVSPNPSPPGRVLTQPSKNLLIHYFIPSYHPYLLYVFFLQPHCVPEHPVILCKIKIVTNFTVSPEQFLHVGQIGS</sequence>
<comment type="caution">
    <text evidence="1">The sequence shown here is derived from an EMBL/GenBank/DDBJ whole genome shotgun (WGS) entry which is preliminary data.</text>
</comment>
<accession>A0ABV0V2D0</accession>
<dbReference type="EMBL" id="JAHRIQ010093600">
    <property type="protein sequence ID" value="MEQ2251537.1"/>
    <property type="molecule type" value="Genomic_DNA"/>
</dbReference>
<dbReference type="Proteomes" id="UP001482620">
    <property type="component" value="Unassembled WGS sequence"/>
</dbReference>
<gene>
    <name evidence="1" type="ORF">ILYODFUR_011933</name>
</gene>
<evidence type="ECO:0000313" key="1">
    <source>
        <dbReference type="EMBL" id="MEQ2251537.1"/>
    </source>
</evidence>
<proteinExistence type="predicted"/>
<organism evidence="1 2">
    <name type="scientific">Ilyodon furcidens</name>
    <name type="common">goldbreast splitfin</name>
    <dbReference type="NCBI Taxonomy" id="33524"/>
    <lineage>
        <taxon>Eukaryota</taxon>
        <taxon>Metazoa</taxon>
        <taxon>Chordata</taxon>
        <taxon>Craniata</taxon>
        <taxon>Vertebrata</taxon>
        <taxon>Euteleostomi</taxon>
        <taxon>Actinopterygii</taxon>
        <taxon>Neopterygii</taxon>
        <taxon>Teleostei</taxon>
        <taxon>Neoteleostei</taxon>
        <taxon>Acanthomorphata</taxon>
        <taxon>Ovalentaria</taxon>
        <taxon>Atherinomorphae</taxon>
        <taxon>Cyprinodontiformes</taxon>
        <taxon>Goodeidae</taxon>
        <taxon>Ilyodon</taxon>
    </lineage>
</organism>
<reference evidence="1 2" key="1">
    <citation type="submission" date="2021-06" db="EMBL/GenBank/DDBJ databases">
        <authorList>
            <person name="Palmer J.M."/>
        </authorList>
    </citation>
    <scope>NUCLEOTIDE SEQUENCE [LARGE SCALE GENOMIC DNA]</scope>
    <source>
        <strain evidence="2">if_2019</strain>
        <tissue evidence="1">Muscle</tissue>
    </source>
</reference>
<protein>
    <submittedName>
        <fullName evidence="1">Uncharacterized protein</fullName>
    </submittedName>
</protein>
<keyword evidence="2" id="KW-1185">Reference proteome</keyword>
<evidence type="ECO:0000313" key="2">
    <source>
        <dbReference type="Proteomes" id="UP001482620"/>
    </source>
</evidence>